<feature type="domain" description="Zinc finger C2H2 LYAR-type" evidence="8">
    <location>
        <begin position="31"/>
        <end position="58"/>
    </location>
</feature>
<accession>F0WMM7</accession>
<reference evidence="9" key="1">
    <citation type="journal article" date="2011" name="PLoS Biol.">
        <title>Gene gain and loss during evolution of obligate parasitism in the white rust pathogen of Arabidopsis thaliana.</title>
        <authorList>
            <person name="Kemen E."/>
            <person name="Gardiner A."/>
            <person name="Schultz-Larsen T."/>
            <person name="Kemen A.C."/>
            <person name="Balmuth A.L."/>
            <person name="Robert-Seilaniantz A."/>
            <person name="Bailey K."/>
            <person name="Holub E."/>
            <person name="Studholme D.J."/>
            <person name="Maclean D."/>
            <person name="Jones J.D."/>
        </authorList>
    </citation>
    <scope>NUCLEOTIDE SEQUENCE</scope>
</reference>
<sequence length="260" mass="29533">MVYFVCEVCNETLKKNKVEVHASRCRGFWAVSCVDCSQVFEGSSYAAHTSCISEARKYEGSLYREKAKRKQNPQKRWMEIVSQVAAKRTDKSTEAQLLINIAAYDNVPRKKAKFINFLKNSLAFSDIVVAEKIFQMYEQQFKAEKKIAQKIPNLSLKNENTNGAGNGKSIPGQEISVGDVQIMQKSDQEASAIPWIKLIRKVLSTSKDCQMEYKLLRQHVVDIVKGSYHSALSQEELKKKFKAASKSSKLRCSRIVKLHI</sequence>
<dbReference type="PANTHER" id="PTHR13100:SF10">
    <property type="entry name" value="CELL GROWTH-REGULATING NUCLEOLAR PROTEIN"/>
    <property type="match status" value="1"/>
</dbReference>
<evidence type="ECO:0000259" key="8">
    <source>
        <dbReference type="Pfam" id="PF08790"/>
    </source>
</evidence>
<evidence type="ECO:0000256" key="2">
    <source>
        <dbReference type="ARBA" id="ARBA00022723"/>
    </source>
</evidence>
<dbReference type="GO" id="GO:0008270">
    <property type="term" value="F:zinc ion binding"/>
    <property type="evidence" value="ECO:0007669"/>
    <property type="project" value="UniProtKB-KW"/>
</dbReference>
<proteinExistence type="predicted"/>
<keyword evidence="3" id="KW-0677">Repeat</keyword>
<organism evidence="9">
    <name type="scientific">Albugo laibachii Nc14</name>
    <dbReference type="NCBI Taxonomy" id="890382"/>
    <lineage>
        <taxon>Eukaryota</taxon>
        <taxon>Sar</taxon>
        <taxon>Stramenopiles</taxon>
        <taxon>Oomycota</taxon>
        <taxon>Peronosporomycetes</taxon>
        <taxon>Albuginales</taxon>
        <taxon>Albuginaceae</taxon>
        <taxon>Albugo</taxon>
    </lineage>
</organism>
<keyword evidence="2" id="KW-0479">Metal-binding</keyword>
<comment type="subcellular location">
    <subcellularLocation>
        <location evidence="1">Nucleus</location>
    </subcellularLocation>
</comment>
<evidence type="ECO:0000313" key="9">
    <source>
        <dbReference type="EMBL" id="CCA22560.1"/>
    </source>
</evidence>
<dbReference type="GO" id="GO:0003677">
    <property type="term" value="F:DNA binding"/>
    <property type="evidence" value="ECO:0007669"/>
    <property type="project" value="InterPro"/>
</dbReference>
<dbReference type="FunFam" id="3.30.1490.490:FF:000001">
    <property type="entry name" value="cell growth-regulating nucleolar protein-like"/>
    <property type="match status" value="1"/>
</dbReference>
<evidence type="ECO:0000256" key="3">
    <source>
        <dbReference type="ARBA" id="ARBA00022737"/>
    </source>
</evidence>
<gene>
    <name evidence="9" type="primary">AlNc14C158G7714</name>
    <name evidence="9" type="ORF">ALNC14_087030</name>
</gene>
<evidence type="ECO:0000256" key="5">
    <source>
        <dbReference type="ARBA" id="ARBA00022833"/>
    </source>
</evidence>
<dbReference type="Pfam" id="PF08790">
    <property type="entry name" value="zf-LYAR"/>
    <property type="match status" value="1"/>
</dbReference>
<dbReference type="InterPro" id="IPR014898">
    <property type="entry name" value="Znf_C2H2_LYAR"/>
</dbReference>
<dbReference type="EMBL" id="FR824203">
    <property type="protein sequence ID" value="CCA22560.1"/>
    <property type="molecule type" value="Genomic_DNA"/>
</dbReference>
<dbReference type="PANTHER" id="PTHR13100">
    <property type="entry name" value="CELL GROWTH-REGULATING NUCLEOLAR PROTEIN LYAR"/>
    <property type="match status" value="1"/>
</dbReference>
<dbReference type="GO" id="GO:0000122">
    <property type="term" value="P:negative regulation of transcription by RNA polymerase II"/>
    <property type="evidence" value="ECO:0007669"/>
    <property type="project" value="TreeGrafter"/>
</dbReference>
<evidence type="ECO:0000256" key="6">
    <source>
        <dbReference type="ARBA" id="ARBA00023242"/>
    </source>
</evidence>
<evidence type="ECO:0000256" key="7">
    <source>
        <dbReference type="PROSITE-ProRule" id="PRU01145"/>
    </source>
</evidence>
<dbReference type="AlphaFoldDB" id="F0WMM7"/>
<keyword evidence="4 7" id="KW-0863">Zinc-finger</keyword>
<reference evidence="9" key="2">
    <citation type="submission" date="2011-02" db="EMBL/GenBank/DDBJ databases">
        <authorList>
            <person name="MacLean D."/>
        </authorList>
    </citation>
    <scope>NUCLEOTIDE SEQUENCE</scope>
</reference>
<evidence type="ECO:0000256" key="1">
    <source>
        <dbReference type="ARBA" id="ARBA00004123"/>
    </source>
</evidence>
<keyword evidence="6" id="KW-0539">Nucleus</keyword>
<protein>
    <submittedName>
        <fullName evidence="9">Uncharacterized protein AlNc14C158G7714</fullName>
    </submittedName>
</protein>
<dbReference type="Gene3D" id="3.30.1490.490">
    <property type="match status" value="1"/>
</dbReference>
<keyword evidence="5" id="KW-0862">Zinc</keyword>
<dbReference type="SUPFAM" id="SSF57667">
    <property type="entry name" value="beta-beta-alpha zinc fingers"/>
    <property type="match status" value="2"/>
</dbReference>
<name>F0WMM7_9STRA</name>
<dbReference type="InterPro" id="IPR039999">
    <property type="entry name" value="LYAR"/>
</dbReference>
<evidence type="ECO:0000256" key="4">
    <source>
        <dbReference type="ARBA" id="ARBA00022771"/>
    </source>
</evidence>
<dbReference type="GO" id="GO:0005730">
    <property type="term" value="C:nucleolus"/>
    <property type="evidence" value="ECO:0007669"/>
    <property type="project" value="TreeGrafter"/>
</dbReference>
<dbReference type="HOGENOM" id="CLU_057137_1_1_1"/>
<dbReference type="GO" id="GO:0006364">
    <property type="term" value="P:rRNA processing"/>
    <property type="evidence" value="ECO:0007669"/>
    <property type="project" value="TreeGrafter"/>
</dbReference>
<dbReference type="InterPro" id="IPR036236">
    <property type="entry name" value="Znf_C2H2_sf"/>
</dbReference>
<dbReference type="PROSITE" id="PS51804">
    <property type="entry name" value="ZF_C2HC_LYAR"/>
    <property type="match status" value="2"/>
</dbReference>